<keyword evidence="5 7" id="KW-0472">Membrane</keyword>
<dbReference type="GO" id="GO:0046933">
    <property type="term" value="F:proton-transporting ATP synthase activity, rotational mechanism"/>
    <property type="evidence" value="ECO:0007669"/>
    <property type="project" value="UniProtKB-UniRule"/>
</dbReference>
<name>A0A0C1FG34_9FLAO</name>
<dbReference type="OrthoDB" id="9802471at2"/>
<keyword evidence="7" id="KW-1003">Cell membrane</keyword>
<comment type="caution">
    <text evidence="8">The sequence shown here is derived from an EMBL/GenBank/DDBJ whole genome shotgun (WGS) entry which is preliminary data.</text>
</comment>
<dbReference type="SUPFAM" id="SSF47928">
    <property type="entry name" value="N-terminal domain of the delta subunit of the F1F0-ATP synthase"/>
    <property type="match status" value="1"/>
</dbReference>
<evidence type="ECO:0000313" key="8">
    <source>
        <dbReference type="EMBL" id="KIA90758.1"/>
    </source>
</evidence>
<evidence type="ECO:0000256" key="3">
    <source>
        <dbReference type="ARBA" id="ARBA00022781"/>
    </source>
</evidence>
<comment type="function">
    <text evidence="7">F(1)F(0) ATP synthase produces ATP from ADP in the presence of a proton or sodium gradient. F-type ATPases consist of two structural domains, F(1) containing the extramembraneous catalytic core and F(0) containing the membrane proton channel, linked together by a central stalk and a peripheral stalk. During catalysis, ATP synthesis in the catalytic domain of F(1) is coupled via a rotary mechanism of the central stalk subunits to proton translocation.</text>
</comment>
<dbReference type="EMBL" id="JSYL01000001">
    <property type="protein sequence ID" value="KIA90758.1"/>
    <property type="molecule type" value="Genomic_DNA"/>
</dbReference>
<evidence type="ECO:0000313" key="9">
    <source>
        <dbReference type="Proteomes" id="UP000031473"/>
    </source>
</evidence>
<protein>
    <recommendedName>
        <fullName evidence="7">ATP synthase subunit delta</fullName>
    </recommendedName>
    <alternativeName>
        <fullName evidence="7">ATP synthase F(1) sector subunit delta</fullName>
    </alternativeName>
    <alternativeName>
        <fullName evidence="7">F-type ATPase subunit delta</fullName>
        <shortName evidence="7">F-ATPase subunit delta</shortName>
    </alternativeName>
</protein>
<proteinExistence type="inferred from homology"/>
<dbReference type="Proteomes" id="UP000031473">
    <property type="component" value="Unassembled WGS sequence"/>
</dbReference>
<evidence type="ECO:0000256" key="1">
    <source>
        <dbReference type="ARBA" id="ARBA00004370"/>
    </source>
</evidence>
<keyword evidence="2 7" id="KW-0813">Transport</keyword>
<keyword evidence="9" id="KW-1185">Reference proteome</keyword>
<evidence type="ECO:0000256" key="2">
    <source>
        <dbReference type="ARBA" id="ARBA00022448"/>
    </source>
</evidence>
<organism evidence="8 9">
    <name type="scientific">Kaistella jeonii</name>
    <dbReference type="NCBI Taxonomy" id="266749"/>
    <lineage>
        <taxon>Bacteria</taxon>
        <taxon>Pseudomonadati</taxon>
        <taxon>Bacteroidota</taxon>
        <taxon>Flavobacteriia</taxon>
        <taxon>Flavobacteriales</taxon>
        <taxon>Weeksellaceae</taxon>
        <taxon>Chryseobacterium group</taxon>
        <taxon>Kaistella</taxon>
    </lineage>
</organism>
<accession>A0A0C1FG34</accession>
<comment type="subcellular location">
    <subcellularLocation>
        <location evidence="7">Cell membrane</location>
        <topology evidence="7">Peripheral membrane protein</topology>
    </subcellularLocation>
    <subcellularLocation>
        <location evidence="1">Membrane</location>
    </subcellularLocation>
</comment>
<dbReference type="GO" id="GO:0045259">
    <property type="term" value="C:proton-transporting ATP synthase complex"/>
    <property type="evidence" value="ECO:0007669"/>
    <property type="project" value="UniProtKB-KW"/>
</dbReference>
<comment type="function">
    <text evidence="7">This protein is part of the stalk that links CF(0) to CF(1). It either transmits conformational changes from CF(0) to CF(1) or is implicated in proton conduction.</text>
</comment>
<dbReference type="AlphaFoldDB" id="A0A0C1FG34"/>
<evidence type="ECO:0000256" key="5">
    <source>
        <dbReference type="ARBA" id="ARBA00023136"/>
    </source>
</evidence>
<dbReference type="GO" id="GO:0005886">
    <property type="term" value="C:plasma membrane"/>
    <property type="evidence" value="ECO:0007669"/>
    <property type="project" value="UniProtKB-SubCell"/>
</dbReference>
<keyword evidence="6 7" id="KW-0066">ATP synthesis</keyword>
<dbReference type="PRINTS" id="PR00125">
    <property type="entry name" value="ATPASEDELTA"/>
</dbReference>
<keyword evidence="3 7" id="KW-0375">Hydrogen ion transport</keyword>
<reference evidence="8 9" key="1">
    <citation type="submission" date="2014-10" db="EMBL/GenBank/DDBJ databases">
        <title>Kaistella jeonii genome.</title>
        <authorList>
            <person name="Clayton J.T."/>
            <person name="Newman J.D."/>
        </authorList>
    </citation>
    <scope>NUCLEOTIDE SEQUENCE [LARGE SCALE GENOMIC DNA]</scope>
    <source>
        <strain evidence="8 9">DSM 17048</strain>
    </source>
</reference>
<evidence type="ECO:0000256" key="6">
    <source>
        <dbReference type="ARBA" id="ARBA00023310"/>
    </source>
</evidence>
<comment type="similarity">
    <text evidence="7">Belongs to the ATPase delta chain family.</text>
</comment>
<dbReference type="PANTHER" id="PTHR11910">
    <property type="entry name" value="ATP SYNTHASE DELTA CHAIN"/>
    <property type="match status" value="1"/>
</dbReference>
<sequence length="179" mass="19824">MLTSKVAKRYAQGLLNFTQESGSTASVFAEMGDVVKTISNSKELQNFFGSPIIDVKKKISIASEIFKSFSPVSINMITMVIKHGRESQMQNIAQEFVNKVEDLNGVQRITLTAATSLSQENIQNILKSSALVNHDNKFDVKTIINPNILGGYILRVGDQQIDASVKSKLTQLQKEFQLN</sequence>
<dbReference type="Pfam" id="PF00213">
    <property type="entry name" value="OSCP"/>
    <property type="match status" value="1"/>
</dbReference>
<dbReference type="InterPro" id="IPR000711">
    <property type="entry name" value="ATPase_OSCP/dsu"/>
</dbReference>
<dbReference type="NCBIfam" id="TIGR01145">
    <property type="entry name" value="ATP_synt_delta"/>
    <property type="match status" value="1"/>
</dbReference>
<evidence type="ECO:0000256" key="7">
    <source>
        <dbReference type="HAMAP-Rule" id="MF_01416"/>
    </source>
</evidence>
<keyword evidence="4 7" id="KW-0406">Ion transport</keyword>
<dbReference type="InterPro" id="IPR026015">
    <property type="entry name" value="ATP_synth_OSCP/delta_N_sf"/>
</dbReference>
<dbReference type="Gene3D" id="1.10.520.20">
    <property type="entry name" value="N-terminal domain of the delta subunit of the F1F0-ATP synthase"/>
    <property type="match status" value="1"/>
</dbReference>
<evidence type="ECO:0000256" key="4">
    <source>
        <dbReference type="ARBA" id="ARBA00023065"/>
    </source>
</evidence>
<dbReference type="STRING" id="266749.SAMN05421876_10113"/>
<keyword evidence="7" id="KW-0139">CF(1)</keyword>
<dbReference type="RefSeq" id="WP_039348208.1">
    <property type="nucleotide sequence ID" value="NZ_FOLA01000001.1"/>
</dbReference>
<dbReference type="HAMAP" id="MF_01416">
    <property type="entry name" value="ATP_synth_delta_bact"/>
    <property type="match status" value="1"/>
</dbReference>
<gene>
    <name evidence="7" type="primary">atpH</name>
    <name evidence="8" type="ORF">OA86_02500</name>
</gene>